<feature type="compositionally biased region" description="Low complexity" evidence="1">
    <location>
        <begin position="31"/>
        <end position="43"/>
    </location>
</feature>
<feature type="region of interest" description="Disordered" evidence="1">
    <location>
        <begin position="94"/>
        <end position="121"/>
    </location>
</feature>
<keyword evidence="3" id="KW-1185">Reference proteome</keyword>
<dbReference type="Proteomes" id="UP001151699">
    <property type="component" value="Unassembled WGS sequence"/>
</dbReference>
<evidence type="ECO:0000313" key="2">
    <source>
        <dbReference type="EMBL" id="KAJ6631703.1"/>
    </source>
</evidence>
<sequence>MNPQQSWNPSRQVRPAENLRLTSHGRTTETRYSNQQRRVSSRSSPRKQEFDLRRRKLSPKRRKFNPKRREFYPEEAEIRKYILCRYRYRSCSPQRRELNSRRRNISPQKQEFKPRRREFNPPAEDFISHIRHITRRSRRVNPLQGERYTFRRRQNPVRRNQSRERTQYSRRKNRRSQSYSPLPFRNECVREEKRNFRQLNRRFYKIHGESPESRHSRSHFQESNLPQRGCRMCYGKLRSPQEDLRRISRTPPRTILRSRIYRSNTEKMRIICRNPSSARLKRSRSVRRLS</sequence>
<gene>
    <name evidence="2" type="ORF">Bhyg_17901</name>
</gene>
<comment type="caution">
    <text evidence="2">The sequence shown here is derived from an EMBL/GenBank/DDBJ whole genome shotgun (WGS) entry which is preliminary data.</text>
</comment>
<proteinExistence type="predicted"/>
<dbReference type="AlphaFoldDB" id="A0A9Q0MJW7"/>
<organism evidence="2 3">
    <name type="scientific">Pseudolycoriella hygida</name>
    <dbReference type="NCBI Taxonomy" id="35572"/>
    <lineage>
        <taxon>Eukaryota</taxon>
        <taxon>Metazoa</taxon>
        <taxon>Ecdysozoa</taxon>
        <taxon>Arthropoda</taxon>
        <taxon>Hexapoda</taxon>
        <taxon>Insecta</taxon>
        <taxon>Pterygota</taxon>
        <taxon>Neoptera</taxon>
        <taxon>Endopterygota</taxon>
        <taxon>Diptera</taxon>
        <taxon>Nematocera</taxon>
        <taxon>Sciaroidea</taxon>
        <taxon>Sciaridae</taxon>
        <taxon>Pseudolycoriella</taxon>
    </lineage>
</organism>
<name>A0A9Q0MJW7_9DIPT</name>
<feature type="compositionally biased region" description="Polar residues" evidence="1">
    <location>
        <begin position="1"/>
        <end position="11"/>
    </location>
</feature>
<protein>
    <submittedName>
        <fullName evidence="2">Uncharacterized protein</fullName>
    </submittedName>
</protein>
<feature type="region of interest" description="Disordered" evidence="1">
    <location>
        <begin position="1"/>
        <end position="66"/>
    </location>
</feature>
<accession>A0A9Q0MJW7</accession>
<feature type="compositionally biased region" description="Basic residues" evidence="1">
    <location>
        <begin position="53"/>
        <end position="66"/>
    </location>
</feature>
<evidence type="ECO:0000256" key="1">
    <source>
        <dbReference type="SAM" id="MobiDB-lite"/>
    </source>
</evidence>
<dbReference type="EMBL" id="WJQU01002704">
    <property type="protein sequence ID" value="KAJ6631703.1"/>
    <property type="molecule type" value="Genomic_DNA"/>
</dbReference>
<evidence type="ECO:0000313" key="3">
    <source>
        <dbReference type="Proteomes" id="UP001151699"/>
    </source>
</evidence>
<feature type="region of interest" description="Disordered" evidence="1">
    <location>
        <begin position="136"/>
        <end position="184"/>
    </location>
</feature>
<feature type="compositionally biased region" description="Basic and acidic residues" evidence="1">
    <location>
        <begin position="110"/>
        <end position="119"/>
    </location>
</feature>
<reference evidence="2" key="1">
    <citation type="submission" date="2022-07" db="EMBL/GenBank/DDBJ databases">
        <authorList>
            <person name="Trinca V."/>
            <person name="Uliana J.V.C."/>
            <person name="Torres T.T."/>
            <person name="Ward R.J."/>
            <person name="Monesi N."/>
        </authorList>
    </citation>
    <scope>NUCLEOTIDE SEQUENCE</scope>
    <source>
        <strain evidence="2">HSMRA1968</strain>
        <tissue evidence="2">Whole embryos</tissue>
    </source>
</reference>